<comment type="function">
    <text evidence="7">Necessary for the succinyl substitution of periplasmic glucans. Could catalyze the transfer of succinyl residues from the cytoplasmic side of the membrane to the nascent glucan backbones on the periplasmic side of the membrane.</text>
</comment>
<evidence type="ECO:0000256" key="2">
    <source>
        <dbReference type="ARBA" id="ARBA00022679"/>
    </source>
</evidence>
<gene>
    <name evidence="7 9" type="primary">mdoC</name>
    <name evidence="7" type="synonym">opgC</name>
    <name evidence="9" type="ORF">O7047_15850</name>
</gene>
<evidence type="ECO:0000256" key="7">
    <source>
        <dbReference type="HAMAP-Rule" id="MF_01066"/>
    </source>
</evidence>
<dbReference type="InterPro" id="IPR002656">
    <property type="entry name" value="Acyl_transf_3_dom"/>
</dbReference>
<dbReference type="EC" id="2.1.-.-" evidence="7"/>
<dbReference type="EMBL" id="JAQGEC010000015">
    <property type="protein sequence ID" value="MDR9891694.1"/>
    <property type="molecule type" value="Genomic_DNA"/>
</dbReference>
<comment type="subcellular location">
    <subcellularLocation>
        <location evidence="7">Cell membrane</location>
        <topology evidence="7">Multi-pass membrane protein</topology>
    </subcellularLocation>
</comment>
<reference evidence="9" key="1">
    <citation type="submission" date="2022-12" db="EMBL/GenBank/DDBJ databases">
        <title>NDM-1 containing novel ST 2018 Pseudenterobacter timonensis.</title>
        <authorList>
            <person name="Halder G."/>
            <person name="Mandal S."/>
            <person name="Dutta S."/>
        </authorList>
    </citation>
    <scope>NUCLEOTIDE SEQUENCE</scope>
    <source>
        <strain evidence="9">CNCI147</strain>
    </source>
</reference>
<comment type="caution">
    <text evidence="9">The sequence shown here is derived from an EMBL/GenBank/DDBJ whole genome shotgun (WGS) entry which is preliminary data.</text>
</comment>
<feature type="transmembrane region" description="Helical" evidence="7">
    <location>
        <begin position="308"/>
        <end position="329"/>
    </location>
</feature>
<name>A0AAE4DQA2_9ENTR</name>
<evidence type="ECO:0000256" key="5">
    <source>
        <dbReference type="ARBA" id="ARBA00023136"/>
    </source>
</evidence>
<dbReference type="HAMAP" id="MF_01066">
    <property type="entry name" value="MdoC_OpgC"/>
    <property type="match status" value="1"/>
</dbReference>
<evidence type="ECO:0000256" key="6">
    <source>
        <dbReference type="ARBA" id="ARBA00023315"/>
    </source>
</evidence>
<feature type="transmembrane region" description="Helical" evidence="7">
    <location>
        <begin position="17"/>
        <end position="38"/>
    </location>
</feature>
<evidence type="ECO:0000256" key="3">
    <source>
        <dbReference type="ARBA" id="ARBA00022692"/>
    </source>
</evidence>
<keyword evidence="5 7" id="KW-0472">Membrane</keyword>
<keyword evidence="1 7" id="KW-1003">Cell membrane</keyword>
<feature type="transmembrane region" description="Helical" evidence="7">
    <location>
        <begin position="133"/>
        <end position="157"/>
    </location>
</feature>
<keyword evidence="4 7" id="KW-1133">Transmembrane helix</keyword>
<feature type="transmembrane region" description="Helical" evidence="7">
    <location>
        <begin position="335"/>
        <end position="357"/>
    </location>
</feature>
<dbReference type="GO" id="GO:0016747">
    <property type="term" value="F:acyltransferase activity, transferring groups other than amino-acyl groups"/>
    <property type="evidence" value="ECO:0007669"/>
    <property type="project" value="InterPro"/>
</dbReference>
<dbReference type="AlphaFoldDB" id="A0AAE4DQA2"/>
<dbReference type="InterPro" id="IPR023723">
    <property type="entry name" value="Glucans_biosynth_C"/>
</dbReference>
<accession>A0AAE4DQA2</accession>
<feature type="transmembrane region" description="Helical" evidence="7">
    <location>
        <begin position="246"/>
        <end position="265"/>
    </location>
</feature>
<evidence type="ECO:0000256" key="4">
    <source>
        <dbReference type="ARBA" id="ARBA00022989"/>
    </source>
</evidence>
<evidence type="ECO:0000256" key="1">
    <source>
        <dbReference type="ARBA" id="ARBA00022475"/>
    </source>
</evidence>
<evidence type="ECO:0000313" key="10">
    <source>
        <dbReference type="Proteomes" id="UP001248822"/>
    </source>
</evidence>
<dbReference type="PANTHER" id="PTHR36927:SF3">
    <property type="entry name" value="GLUCANS BIOSYNTHESIS PROTEIN C"/>
    <property type="match status" value="1"/>
</dbReference>
<feature type="domain" description="Acyltransferase 3" evidence="8">
    <location>
        <begin position="10"/>
        <end position="357"/>
    </location>
</feature>
<feature type="transmembrane region" description="Helical" evidence="7">
    <location>
        <begin position="177"/>
        <end position="194"/>
    </location>
</feature>
<keyword evidence="2 7" id="KW-0808">Transferase</keyword>
<feature type="transmembrane region" description="Helical" evidence="7">
    <location>
        <begin position="92"/>
        <end position="113"/>
    </location>
</feature>
<dbReference type="NCBIfam" id="NF003014">
    <property type="entry name" value="PRK03854.1"/>
    <property type="match status" value="1"/>
</dbReference>
<keyword evidence="3 7" id="KW-0812">Transmembrane</keyword>
<protein>
    <recommendedName>
        <fullName evidence="7">Glucans biosynthesis protein C</fullName>
        <ecNumber evidence="7">2.1.-.-</ecNumber>
    </recommendedName>
</protein>
<sequence>MTTAPAQREYFLDSIRAWLMLLGIPFHISLIYSSHTWHVNSIEPSWWLTLFNDFIHAFRMQVFFVISGYFSYMLFLRYPLKRWWKVRVERVGIPMLTAIPLLTLPQFMMLQYVKGKAQNWHTLTPYEKYNTLVWELVSHLWFLLVLVVLTTVSLWIFSRLRQRLSARADRFFAHITLGKLSLLFLLLGIAYAALRRVLFIAWPPILSDGLFNFVVMQTLFYLPFFLIGALAFIYPRLKALFTTPSPWCAVAAALAFIAYLLNQRYGSGEAWMYETESVITMLMGLWMVNVVFALGHRLLNFESKRVTYFVNASLFIYLVHHPLTLFFGAYITPHIASNALGFLAGLVFVIGIALVLYEIHLRIPLLRFLFSGKPQNKVASIKVRS</sequence>
<dbReference type="RefSeq" id="WP_310826886.1">
    <property type="nucleotide sequence ID" value="NZ_JAQGEC010000015.1"/>
</dbReference>
<dbReference type="GO" id="GO:0005886">
    <property type="term" value="C:plasma membrane"/>
    <property type="evidence" value="ECO:0007669"/>
    <property type="project" value="UniProtKB-SubCell"/>
</dbReference>
<evidence type="ECO:0000259" key="8">
    <source>
        <dbReference type="Pfam" id="PF01757"/>
    </source>
</evidence>
<comment type="pathway">
    <text evidence="7">Glycan metabolism; osmoregulated periplasmic glucan (OPG) biosynthesis.</text>
</comment>
<dbReference type="PANTHER" id="PTHR36927">
    <property type="entry name" value="BLR4337 PROTEIN"/>
    <property type="match status" value="1"/>
</dbReference>
<feature type="transmembrane region" description="Helical" evidence="7">
    <location>
        <begin position="58"/>
        <end position="80"/>
    </location>
</feature>
<dbReference type="Pfam" id="PF01757">
    <property type="entry name" value="Acyl_transf_3"/>
    <property type="match status" value="1"/>
</dbReference>
<organism evidence="9 10">
    <name type="scientific">Pseudenterobacter timonensis</name>
    <dbReference type="NCBI Taxonomy" id="1755099"/>
    <lineage>
        <taxon>Bacteria</taxon>
        <taxon>Pseudomonadati</taxon>
        <taxon>Pseudomonadota</taxon>
        <taxon>Gammaproteobacteria</taxon>
        <taxon>Enterobacterales</taxon>
        <taxon>Enterobacteriaceae</taxon>
        <taxon>Pseudenterobacter</taxon>
    </lineage>
</organism>
<keyword evidence="6 7" id="KW-0012">Acyltransferase</keyword>
<dbReference type="GO" id="GO:0009250">
    <property type="term" value="P:glucan biosynthetic process"/>
    <property type="evidence" value="ECO:0007669"/>
    <property type="project" value="UniProtKB-UniRule"/>
</dbReference>
<proteinExistence type="inferred from homology"/>
<dbReference type="InterPro" id="IPR050623">
    <property type="entry name" value="Glucan_succinyl_AcylTrfase"/>
</dbReference>
<feature type="transmembrane region" description="Helical" evidence="7">
    <location>
        <begin position="214"/>
        <end position="234"/>
    </location>
</feature>
<dbReference type="Proteomes" id="UP001248822">
    <property type="component" value="Unassembled WGS sequence"/>
</dbReference>
<feature type="transmembrane region" description="Helical" evidence="7">
    <location>
        <begin position="277"/>
        <end position="296"/>
    </location>
</feature>
<evidence type="ECO:0000313" key="9">
    <source>
        <dbReference type="EMBL" id="MDR9891694.1"/>
    </source>
</evidence>
<dbReference type="GO" id="GO:0016741">
    <property type="term" value="F:transferase activity, transferring one-carbon groups"/>
    <property type="evidence" value="ECO:0007669"/>
    <property type="project" value="UniProtKB-UniRule"/>
</dbReference>
<comment type="similarity">
    <text evidence="7">Belongs to the acyltransferase 3 family. OpgC subfamily.</text>
</comment>